<name>A0A917V1D4_9BACI</name>
<reference evidence="1" key="2">
    <citation type="submission" date="2020-09" db="EMBL/GenBank/DDBJ databases">
        <authorList>
            <person name="Sun Q."/>
            <person name="Ohkuma M."/>
        </authorList>
    </citation>
    <scope>NUCLEOTIDE SEQUENCE</scope>
    <source>
        <strain evidence="1">JCM 12580</strain>
    </source>
</reference>
<evidence type="ECO:0000313" key="2">
    <source>
        <dbReference type="Proteomes" id="UP000658382"/>
    </source>
</evidence>
<organism evidence="1 2">
    <name type="scientific">Lentibacillus kapialis</name>
    <dbReference type="NCBI Taxonomy" id="340214"/>
    <lineage>
        <taxon>Bacteria</taxon>
        <taxon>Bacillati</taxon>
        <taxon>Bacillota</taxon>
        <taxon>Bacilli</taxon>
        <taxon>Bacillales</taxon>
        <taxon>Bacillaceae</taxon>
        <taxon>Lentibacillus</taxon>
    </lineage>
</organism>
<protein>
    <submittedName>
        <fullName evidence="1">Uncharacterized protein</fullName>
    </submittedName>
</protein>
<dbReference type="Proteomes" id="UP000658382">
    <property type="component" value="Unassembled WGS sequence"/>
</dbReference>
<proteinExistence type="predicted"/>
<reference evidence="1" key="1">
    <citation type="journal article" date="2014" name="Int. J. Syst. Evol. Microbiol.">
        <title>Complete genome sequence of Corynebacterium casei LMG S-19264T (=DSM 44701T), isolated from a smear-ripened cheese.</title>
        <authorList>
            <consortium name="US DOE Joint Genome Institute (JGI-PGF)"/>
            <person name="Walter F."/>
            <person name="Albersmeier A."/>
            <person name="Kalinowski J."/>
            <person name="Ruckert C."/>
        </authorList>
    </citation>
    <scope>NUCLEOTIDE SEQUENCE</scope>
    <source>
        <strain evidence="1">JCM 12580</strain>
    </source>
</reference>
<sequence>MDNNVEGRNETSINMEHKVVILKQSYQLPLKAVNSLVKESGEPRLRLLPPYREQLSQSSYANVYSRIGLPLDIDTSRIQIDLL</sequence>
<dbReference type="AlphaFoldDB" id="A0A917V1D4"/>
<keyword evidence="2" id="KW-1185">Reference proteome</keyword>
<comment type="caution">
    <text evidence="1">The sequence shown here is derived from an EMBL/GenBank/DDBJ whole genome shotgun (WGS) entry which is preliminary data.</text>
</comment>
<evidence type="ECO:0000313" key="1">
    <source>
        <dbReference type="EMBL" id="GGK08395.1"/>
    </source>
</evidence>
<dbReference type="EMBL" id="BMNQ01000084">
    <property type="protein sequence ID" value="GGK08395.1"/>
    <property type="molecule type" value="Genomic_DNA"/>
</dbReference>
<gene>
    <name evidence="1" type="ORF">GCM10007063_33520</name>
</gene>
<accession>A0A917V1D4</accession>